<proteinExistence type="predicted"/>
<dbReference type="InterPro" id="IPR027417">
    <property type="entry name" value="P-loop_NTPase"/>
</dbReference>
<gene>
    <name evidence="1" type="ORF">G352_23261</name>
</gene>
<dbReference type="Gene3D" id="3.40.50.300">
    <property type="entry name" value="P-loop containing nucleotide triphosphate hydrolases"/>
    <property type="match status" value="1"/>
</dbReference>
<dbReference type="Proteomes" id="UP000011731">
    <property type="component" value="Unassembled WGS sequence"/>
</dbReference>
<accession>M2Z433</accession>
<reference evidence="1 2" key="1">
    <citation type="journal article" date="2013" name="Genome Announc.">
        <title>Draft Genome Sequence of Rhodococcus ruber Strain BKS 20-38.</title>
        <authorList>
            <person name="Bala M."/>
            <person name="Kumar S."/>
            <person name="Raghava G.P."/>
            <person name="Mayilraj S."/>
        </authorList>
    </citation>
    <scope>NUCLEOTIDE SEQUENCE [LARGE SCALE GENOMIC DNA]</scope>
    <source>
        <strain evidence="1 2">BKS 20-38</strain>
    </source>
</reference>
<comment type="caution">
    <text evidence="1">The sequence shown here is derived from an EMBL/GenBank/DDBJ whole genome shotgun (WGS) entry which is preliminary data.</text>
</comment>
<evidence type="ECO:0000313" key="1">
    <source>
        <dbReference type="EMBL" id="EME55384.1"/>
    </source>
</evidence>
<organism evidence="1 2">
    <name type="scientific">Rhodococcus ruber BKS 20-38</name>
    <dbReference type="NCBI Taxonomy" id="1278076"/>
    <lineage>
        <taxon>Bacteria</taxon>
        <taxon>Bacillati</taxon>
        <taxon>Actinomycetota</taxon>
        <taxon>Actinomycetes</taxon>
        <taxon>Mycobacteriales</taxon>
        <taxon>Nocardiaceae</taxon>
        <taxon>Rhodococcus</taxon>
    </lineage>
</organism>
<protein>
    <submittedName>
        <fullName evidence="1">Uncharacterized protein</fullName>
    </submittedName>
</protein>
<dbReference type="AlphaFoldDB" id="M2Z433"/>
<evidence type="ECO:0000313" key="2">
    <source>
        <dbReference type="Proteomes" id="UP000011731"/>
    </source>
</evidence>
<dbReference type="PATRIC" id="fig|1278076.4.peg.4770"/>
<keyword evidence="2" id="KW-1185">Reference proteome</keyword>
<dbReference type="SUPFAM" id="SSF52540">
    <property type="entry name" value="P-loop containing nucleoside triphosphate hydrolases"/>
    <property type="match status" value="1"/>
</dbReference>
<dbReference type="EMBL" id="AOEX01000087">
    <property type="protein sequence ID" value="EME55384.1"/>
    <property type="molecule type" value="Genomic_DNA"/>
</dbReference>
<name>M2Z433_9NOCA</name>
<dbReference type="Pfam" id="PF13671">
    <property type="entry name" value="AAA_33"/>
    <property type="match status" value="1"/>
</dbReference>
<sequence length="256" mass="27612">MRPGFTAGPQEGLSGGPVRAGILETAESIANLFAGKGIVITASAPTVSRLAHPSGRDTGAVFLMVGGIPGAGKSTLLRRIEHDIPGLTVLDPERRAEGLAAALPPALPYRRYRPLVHLMHTLDVVRTLLAGPHRSEGPVAVHDTATRSRRRDWTARLARRRGWTPVLVFLDVPRDVAQAGQHARGRVVNESSFARHWHRWTVLRSHLTDEDDATAGSPWDQVVVTTRDNAKSRVCNVLTQDGTDPCELGGGSPVPQ</sequence>